<protein>
    <submittedName>
        <fullName evidence="1">Uncharacterized protein</fullName>
    </submittedName>
</protein>
<evidence type="ECO:0000313" key="2">
    <source>
        <dbReference type="Proteomes" id="UP000629603"/>
    </source>
</evidence>
<evidence type="ECO:0000313" key="1">
    <source>
        <dbReference type="EMBL" id="QIG71187.1"/>
    </source>
</evidence>
<proteinExistence type="predicted"/>
<name>A0A7S5R4X1_9CAUD</name>
<dbReference type="Proteomes" id="UP000629603">
    <property type="component" value="Segment"/>
</dbReference>
<organism evidence="1 2">
    <name type="scientific">Rhizobium phage RHph_TM30</name>
    <dbReference type="NCBI Taxonomy" id="2509764"/>
    <lineage>
        <taxon>Viruses</taxon>
        <taxon>Duplodnaviria</taxon>
        <taxon>Heunggongvirae</taxon>
        <taxon>Uroviricota</taxon>
        <taxon>Caudoviricetes</taxon>
        <taxon>Kleczkowskaviridae</taxon>
        <taxon>Cuauhnahuacvirus</taxon>
        <taxon>Cuauhnahuacvirus TM30</taxon>
    </lineage>
</organism>
<sequence>MTKRQWRRYRGKIIANGNGLENLRNVRFSSMVMTDLTNVFHFKTESKWHLDFWYQ</sequence>
<reference evidence="1 2" key="1">
    <citation type="submission" date="2020-01" db="EMBL/GenBank/DDBJ databases">
        <title>Patterns of diversity and host range of bacteriophage communities associated with bean-nodulatin bacteria.</title>
        <authorList>
            <person name="Vann Cauwenberghe J."/>
            <person name="Santamaria R.I."/>
            <person name="Bustos P."/>
            <person name="Juarez S."/>
            <person name="Gonzalez V."/>
        </authorList>
    </citation>
    <scope>NUCLEOTIDE SEQUENCE [LARGE SCALE GENOMIC DNA]</scope>
</reference>
<dbReference type="EMBL" id="MN988521">
    <property type="protein sequence ID" value="QIG71187.1"/>
    <property type="molecule type" value="Genomic_DNA"/>
</dbReference>
<keyword evidence="2" id="KW-1185">Reference proteome</keyword>
<gene>
    <name evidence="1" type="ORF">EVB93_080</name>
</gene>
<accession>A0A7S5R4X1</accession>